<sequence length="245" mass="26123">MDGVPVGEKEAEALIHGKAAEVRSILVATPTRWSSTWADCSSNPCRYAAVVKRDGKSVAGPVRSQYAGLRVGDEAIAVSGPTGETLTAEDPSWKQTVLLRLTANGTLRTALSYARPGKTFEPDEILTDQVGPSGELRVLNVRDSTLRELQPAGLEGARSPVRDGTGRWWVVTGKSESGSRSDIAWTDNGGRTWNNALLDPDNPAAKISVSQNGRTIVASSWLDGATLEAIGLLRMSTDRVNTGPR</sequence>
<accession>A0A7G6X3J8</accession>
<proteinExistence type="predicted"/>
<reference evidence="1 2" key="2">
    <citation type="journal article" date="2020" name="Microbiol. Resour. Announc.">
        <title>Antarctic desert soil bacteria exhibit high novel natural product potential, evaluated through long-read genome sequencing and comparative genomics.</title>
        <authorList>
            <person name="Benaud N."/>
            <person name="Edwards R.J."/>
            <person name="Amos T.G."/>
            <person name="D'Agostino P.M."/>
            <person name="Gutierrez-Chavez C."/>
            <person name="Montgomery K."/>
            <person name="Nicetic I."/>
            <person name="Ferrari B.C."/>
        </authorList>
    </citation>
    <scope>NUCLEOTIDE SEQUENCE [LARGE SCALE GENOMIC DNA]</scope>
    <source>
        <strain evidence="1 2">SPB151</strain>
    </source>
</reference>
<dbReference type="KEGG" id="kqi:F1D05_26495"/>
<dbReference type="EMBL" id="CP043661">
    <property type="protein sequence ID" value="QNE20813.1"/>
    <property type="molecule type" value="Genomic_DNA"/>
</dbReference>
<organism evidence="1 2">
    <name type="scientific">Kribbella qitaiheensis</name>
    <dbReference type="NCBI Taxonomy" id="1544730"/>
    <lineage>
        <taxon>Bacteria</taxon>
        <taxon>Bacillati</taxon>
        <taxon>Actinomycetota</taxon>
        <taxon>Actinomycetes</taxon>
        <taxon>Propionibacteriales</taxon>
        <taxon>Kribbellaceae</taxon>
        <taxon>Kribbella</taxon>
    </lineage>
</organism>
<reference evidence="2" key="1">
    <citation type="submission" date="2019-09" db="EMBL/GenBank/DDBJ databases">
        <title>Antimicrobial potential of Antarctic Bacteria.</title>
        <authorList>
            <person name="Benaud N."/>
            <person name="Edwards R.J."/>
            <person name="Ferrari B.C."/>
        </authorList>
    </citation>
    <scope>NUCLEOTIDE SEQUENCE [LARGE SCALE GENOMIC DNA]</scope>
    <source>
        <strain evidence="2">SPB151</strain>
    </source>
</reference>
<evidence type="ECO:0000313" key="1">
    <source>
        <dbReference type="EMBL" id="QNE20813.1"/>
    </source>
</evidence>
<dbReference type="SUPFAM" id="SSF50998">
    <property type="entry name" value="Quinoprotein alcohol dehydrogenase-like"/>
    <property type="match status" value="1"/>
</dbReference>
<name>A0A7G6X3J8_9ACTN</name>
<gene>
    <name evidence="1" type="ORF">F1D05_26495</name>
</gene>
<dbReference type="Proteomes" id="UP000515563">
    <property type="component" value="Chromosome"/>
</dbReference>
<keyword evidence="2" id="KW-1185">Reference proteome</keyword>
<protein>
    <submittedName>
        <fullName evidence="1">Uncharacterized protein</fullName>
    </submittedName>
</protein>
<dbReference type="AlphaFoldDB" id="A0A7G6X3J8"/>
<dbReference type="InterPro" id="IPR011047">
    <property type="entry name" value="Quinoprotein_ADH-like_sf"/>
</dbReference>
<evidence type="ECO:0000313" key="2">
    <source>
        <dbReference type="Proteomes" id="UP000515563"/>
    </source>
</evidence>
<dbReference type="RefSeq" id="WP_185443213.1">
    <property type="nucleotide sequence ID" value="NZ_CP043661.1"/>
</dbReference>